<sequence>MNVKWIKAASIIFLACSTFSCATYYQINSEFNQSFEQGNLEAAERVLNSNKQAAKKKAQFLYFANQGVVNSMLGNLEESNEWLEKAYLFGEDYQKNYASIAASFLVNPNTIVYPGEDHEHLLLLYYKALNFLKMKDYESALVECRRLVNRQNELSDKYKSDNKYKEDAFVHNLMGIIYEASGEINNAFIAYRNAYNIYEGDYKRLFGLDAPNQLKQDLLRAAHLNGFYTELDFYERKFNMKYSPAASQELVFFWHNGLGPVKSEWSINFTAVDGGDGFVTFVNDEHNFSFPYAISGPDQKSQLTDLRLFRVAFPKYEERKPYFQRAVLETNQTRYPLELAEDVNAIAFKTLEERMMQELAKGLLRAATKKAVEMAIRGPQGDSGEKKTEEERREEAIREGLSLMVGIFNASTEKADTRNWQTIPHDIYYSRVPLNTGENTVTLKTISSSGATSTQDFSFTAAKGETLFHSFQSLEYKR</sequence>
<feature type="signal peptide" evidence="1">
    <location>
        <begin position="1"/>
        <end position="22"/>
    </location>
</feature>
<dbReference type="RefSeq" id="WP_395416975.1">
    <property type="nucleotide sequence ID" value="NZ_JBIPKE010000015.1"/>
</dbReference>
<reference evidence="2 3" key="1">
    <citation type="journal article" date="2013" name="Int. J. Syst. Evol. Microbiol.">
        <title>Marinoscillum luteum sp. nov., isolated from marine sediment.</title>
        <authorList>
            <person name="Cha I.T."/>
            <person name="Park S.J."/>
            <person name="Kim S.J."/>
            <person name="Kim J.G."/>
            <person name="Jung M.Y."/>
            <person name="Shin K.S."/>
            <person name="Kwon K.K."/>
            <person name="Yang S.H."/>
            <person name="Seo Y.S."/>
            <person name="Rhee S.K."/>
        </authorList>
    </citation>
    <scope>NUCLEOTIDE SEQUENCE [LARGE SCALE GENOMIC DNA]</scope>
    <source>
        <strain evidence="2 3">KCTC 23939</strain>
    </source>
</reference>
<keyword evidence="3" id="KW-1185">Reference proteome</keyword>
<dbReference type="Gene3D" id="1.25.40.10">
    <property type="entry name" value="Tetratricopeptide repeat domain"/>
    <property type="match status" value="1"/>
</dbReference>
<dbReference type="InterPro" id="IPR011990">
    <property type="entry name" value="TPR-like_helical_dom_sf"/>
</dbReference>
<feature type="chain" id="PRO_5045734368" evidence="1">
    <location>
        <begin position="23"/>
        <end position="478"/>
    </location>
</feature>
<protein>
    <submittedName>
        <fullName evidence="2">COG3014 family protein</fullName>
    </submittedName>
</protein>
<dbReference type="EMBL" id="JBIPKE010000015">
    <property type="protein sequence ID" value="MFH6983404.1"/>
    <property type="molecule type" value="Genomic_DNA"/>
</dbReference>
<gene>
    <name evidence="2" type="ORF">ACHKAR_08150</name>
</gene>
<name>A0ABW7NAB8_9BACT</name>
<evidence type="ECO:0000313" key="3">
    <source>
        <dbReference type="Proteomes" id="UP001610063"/>
    </source>
</evidence>
<evidence type="ECO:0000313" key="2">
    <source>
        <dbReference type="EMBL" id="MFH6983404.1"/>
    </source>
</evidence>
<proteinExistence type="predicted"/>
<accession>A0ABW7NAB8</accession>
<dbReference type="Proteomes" id="UP001610063">
    <property type="component" value="Unassembled WGS sequence"/>
</dbReference>
<comment type="caution">
    <text evidence="2">The sequence shown here is derived from an EMBL/GenBank/DDBJ whole genome shotgun (WGS) entry which is preliminary data.</text>
</comment>
<dbReference type="PROSITE" id="PS51257">
    <property type="entry name" value="PROKAR_LIPOPROTEIN"/>
    <property type="match status" value="1"/>
</dbReference>
<evidence type="ECO:0000256" key="1">
    <source>
        <dbReference type="SAM" id="SignalP"/>
    </source>
</evidence>
<dbReference type="SUPFAM" id="SSF48452">
    <property type="entry name" value="TPR-like"/>
    <property type="match status" value="1"/>
</dbReference>
<organism evidence="2 3">
    <name type="scientific">Marinoscillum luteum</name>
    <dbReference type="NCBI Taxonomy" id="861051"/>
    <lineage>
        <taxon>Bacteria</taxon>
        <taxon>Pseudomonadati</taxon>
        <taxon>Bacteroidota</taxon>
        <taxon>Cytophagia</taxon>
        <taxon>Cytophagales</taxon>
        <taxon>Reichenbachiellaceae</taxon>
        <taxon>Marinoscillum</taxon>
    </lineage>
</organism>
<keyword evidence="1" id="KW-0732">Signal</keyword>